<keyword evidence="2" id="KW-1185">Reference proteome</keyword>
<name>A0ABY4ME96_9ACTN</name>
<reference evidence="1" key="1">
    <citation type="submission" date="2021-10" db="EMBL/GenBank/DDBJ databases">
        <title>Streptomyces nigrumlapis sp.nov.,an antimicrobial producing actinobacterium isolated from Black Gobi rocks.</title>
        <authorList>
            <person name="Wen Y."/>
            <person name="Zhang W."/>
            <person name="Liu X.G."/>
        </authorList>
    </citation>
    <scope>NUCLEOTIDE SEQUENCE</scope>
    <source>
        <strain evidence="1">ST13-2-2</strain>
    </source>
</reference>
<evidence type="ECO:0000313" key="1">
    <source>
        <dbReference type="EMBL" id="UQA95642.1"/>
    </source>
</evidence>
<gene>
    <name evidence="1" type="ORF">K9S39_30640</name>
</gene>
<evidence type="ECO:0000313" key="2">
    <source>
        <dbReference type="Proteomes" id="UP000830115"/>
    </source>
</evidence>
<dbReference type="RefSeq" id="WP_248866555.1">
    <property type="nucleotide sequence ID" value="NZ_CP086322.1"/>
</dbReference>
<sequence length="128" mass="14094">MSDEREQTLRELMEELSGYSGAVAVTLEALPVPIKLPGSESEDTDLAREMLPAVIRAFEILNEQPLPKEQQTWAAAALLHWITAAESVLIYALRGTRYKAEAAVLNIVLGEAVLADLFEWLDKQDGTA</sequence>
<protein>
    <submittedName>
        <fullName evidence="1">Uncharacterized protein</fullName>
    </submittedName>
</protein>
<accession>A0ABY4ME96</accession>
<proteinExistence type="predicted"/>
<dbReference type="EMBL" id="CP086322">
    <property type="protein sequence ID" value="UQA95642.1"/>
    <property type="molecule type" value="Genomic_DNA"/>
</dbReference>
<dbReference type="Proteomes" id="UP000830115">
    <property type="component" value="Chromosome"/>
</dbReference>
<organism evidence="1 2">
    <name type="scientific">Streptomyces halobius</name>
    <dbReference type="NCBI Taxonomy" id="2879846"/>
    <lineage>
        <taxon>Bacteria</taxon>
        <taxon>Bacillati</taxon>
        <taxon>Actinomycetota</taxon>
        <taxon>Actinomycetes</taxon>
        <taxon>Kitasatosporales</taxon>
        <taxon>Streptomycetaceae</taxon>
        <taxon>Streptomyces</taxon>
    </lineage>
</organism>